<reference evidence="2 3" key="1">
    <citation type="journal article" date="2016" name="Nat. Commun.">
        <title>Thousands of microbial genomes shed light on interconnected biogeochemical processes in an aquifer system.</title>
        <authorList>
            <person name="Anantharaman K."/>
            <person name="Brown C.T."/>
            <person name="Hug L.A."/>
            <person name="Sharon I."/>
            <person name="Castelle C.J."/>
            <person name="Probst A.J."/>
            <person name="Thomas B.C."/>
            <person name="Singh A."/>
            <person name="Wilkins M.J."/>
            <person name="Karaoz U."/>
            <person name="Brodie E.L."/>
            <person name="Williams K.H."/>
            <person name="Hubbard S.S."/>
            <person name="Banfield J.F."/>
        </authorList>
    </citation>
    <scope>NUCLEOTIDE SEQUENCE [LARGE SCALE GENOMIC DNA]</scope>
</reference>
<proteinExistence type="predicted"/>
<evidence type="ECO:0000259" key="1">
    <source>
        <dbReference type="Pfam" id="PF00117"/>
    </source>
</evidence>
<dbReference type="GO" id="GO:0005829">
    <property type="term" value="C:cytosol"/>
    <property type="evidence" value="ECO:0007669"/>
    <property type="project" value="TreeGrafter"/>
</dbReference>
<name>A0A1G2M3V8_9BACT</name>
<dbReference type="NCBIfam" id="NF006098">
    <property type="entry name" value="PRK08250.1"/>
    <property type="match status" value="1"/>
</dbReference>
<dbReference type="SUPFAM" id="SSF52317">
    <property type="entry name" value="Class I glutamine amidotransferase-like"/>
    <property type="match status" value="1"/>
</dbReference>
<dbReference type="Proteomes" id="UP000178873">
    <property type="component" value="Unassembled WGS sequence"/>
</dbReference>
<dbReference type="InterPro" id="IPR029062">
    <property type="entry name" value="Class_I_gatase-like"/>
</dbReference>
<dbReference type="CDD" id="cd01741">
    <property type="entry name" value="GATase1_1"/>
    <property type="match status" value="1"/>
</dbReference>
<dbReference type="Gene3D" id="3.40.50.880">
    <property type="match status" value="1"/>
</dbReference>
<dbReference type="STRING" id="1802301.A2664_03920"/>
<sequence length="233" mass="26485">MKIHFVTHESFESPAAIETWAKKKGCEMTYTRLYNGDTFPTECNFDFLVVMGGPQSPATTLEECSHFDAKKEIAFIKKAIKEKKILLGVCLGAQFIGEALGAHFDHSPHREIGVFPLTLTEDGKQDPIFSTFPVKFMVGHWHGDMPGLTPESQVLAMSEGCPRQIVRYTPKIWGFQCHFEFTPEAIEGMIQNNADELEKYKNLPFIQTAEVLRKCDYSEMNKFLFSFLDQVSK</sequence>
<dbReference type="PROSITE" id="PS51273">
    <property type="entry name" value="GATASE_TYPE_1"/>
    <property type="match status" value="1"/>
</dbReference>
<feature type="domain" description="Glutamine amidotransferase" evidence="1">
    <location>
        <begin position="25"/>
        <end position="186"/>
    </location>
</feature>
<dbReference type="AlphaFoldDB" id="A0A1G2M3V8"/>
<evidence type="ECO:0000313" key="3">
    <source>
        <dbReference type="Proteomes" id="UP000178873"/>
    </source>
</evidence>
<organism evidence="2 3">
    <name type="scientific">Candidatus Taylorbacteria bacterium RIFCSPHIGHO2_01_FULL_46_22b</name>
    <dbReference type="NCBI Taxonomy" id="1802301"/>
    <lineage>
        <taxon>Bacteria</taxon>
        <taxon>Candidatus Tayloriibacteriota</taxon>
    </lineage>
</organism>
<accession>A0A1G2M3V8</accession>
<dbReference type="PANTHER" id="PTHR42695">
    <property type="entry name" value="GLUTAMINE AMIDOTRANSFERASE YLR126C-RELATED"/>
    <property type="match status" value="1"/>
</dbReference>
<comment type="caution">
    <text evidence="2">The sequence shown here is derived from an EMBL/GenBank/DDBJ whole genome shotgun (WGS) entry which is preliminary data.</text>
</comment>
<gene>
    <name evidence="2" type="ORF">A2664_03920</name>
</gene>
<dbReference type="PANTHER" id="PTHR42695:SF5">
    <property type="entry name" value="GLUTAMINE AMIDOTRANSFERASE YLR126C-RELATED"/>
    <property type="match status" value="1"/>
</dbReference>
<dbReference type="InterPro" id="IPR044992">
    <property type="entry name" value="ChyE-like"/>
</dbReference>
<dbReference type="Pfam" id="PF00117">
    <property type="entry name" value="GATase"/>
    <property type="match status" value="1"/>
</dbReference>
<dbReference type="EMBL" id="MHRF01000013">
    <property type="protein sequence ID" value="OHA17731.1"/>
    <property type="molecule type" value="Genomic_DNA"/>
</dbReference>
<protein>
    <submittedName>
        <fullName evidence="2">GMP synthase</fullName>
    </submittedName>
</protein>
<dbReference type="FunFam" id="3.40.50.880:FF:000033">
    <property type="entry name" value="Glutamine amidotransferase class-I"/>
    <property type="match status" value="1"/>
</dbReference>
<dbReference type="InterPro" id="IPR017926">
    <property type="entry name" value="GATASE"/>
</dbReference>
<evidence type="ECO:0000313" key="2">
    <source>
        <dbReference type="EMBL" id="OHA17731.1"/>
    </source>
</evidence>